<name>A0A080M9U9_9PROT</name>
<proteinExistence type="predicted"/>
<organism evidence="2 3">
    <name type="scientific">Candidatus Accumulibacter phosphatis</name>
    <dbReference type="NCBI Taxonomy" id="327160"/>
    <lineage>
        <taxon>Bacteria</taxon>
        <taxon>Pseudomonadati</taxon>
        <taxon>Pseudomonadota</taxon>
        <taxon>Betaproteobacteria</taxon>
        <taxon>Candidatus Accumulibacter</taxon>
    </lineage>
</organism>
<dbReference type="EMBL" id="JDVG02000142">
    <property type="protein sequence ID" value="KFB73904.1"/>
    <property type="molecule type" value="Genomic_DNA"/>
</dbReference>
<reference evidence="2 3" key="1">
    <citation type="submission" date="2014-02" db="EMBL/GenBank/DDBJ databases">
        <title>Expanding our view of genomic diversity in Candidatus Accumulibacter clades.</title>
        <authorList>
            <person name="Skennerton C.T."/>
            <person name="Barr J.J."/>
            <person name="Slater F.R."/>
            <person name="Bond P.L."/>
            <person name="Tyson G.W."/>
        </authorList>
    </citation>
    <scope>NUCLEOTIDE SEQUENCE [LARGE SCALE GENOMIC DNA]</scope>
    <source>
        <strain evidence="3">BA-91</strain>
    </source>
</reference>
<sequence length="556" mass="60280">MSNVTPLERSAEKLDKANKRRPPGKAASTGTFDADGHRLILHDPGRLPEILDELGAALAEYGGNLFVYTNRLVRIYVAPELPGKGISRARGALVLHPVDAAHLAEIAGRAAIHKRWDVKSETYRPINCPRYVTEGYLSRGNWPELRSLTAFVEAPTVTLSGRLLDQPGYDAETGLFLAFAPIPGYCAPPDRPTMDDAAGAAARLLGAVSEFPFCDDSDKSAFLAGVLTALLRRQLHAAPMMAVTAPTAGTGKTLIAETFALLATGRRASVLSLGQDDNETEKRLAGVLLAGDACVALDNVERPLKGELLCQVASQQYVRLRPLGGSGMVSIPTNALLVATGNNLAVVGDLKRRVALIRMDACQERPEQRTFSTNHLDEILIHRGELIRDALTICLAYHAAGSPPVKGLYPLGGFDHWDTMVRRPLVWLGMADPLIASESLRDQDADLECMRLLFGAWQEVFQDRAKTAAQVVATGLESLPATIGHAHAELYDALQLACTEKPNTRRLGFWLGKHKDRIVDGLMLKQAGNDGHAKVALWRIHVVEPSAVRADVHIPF</sequence>
<dbReference type="AlphaFoldDB" id="A0A080M9U9"/>
<protein>
    <submittedName>
        <fullName evidence="2">Uncharacterized protein</fullName>
    </submittedName>
</protein>
<evidence type="ECO:0000313" key="2">
    <source>
        <dbReference type="EMBL" id="KFB73904.1"/>
    </source>
</evidence>
<gene>
    <name evidence="2" type="ORF">AW09_000829</name>
</gene>
<comment type="caution">
    <text evidence="2">The sequence shown here is derived from an EMBL/GenBank/DDBJ whole genome shotgun (WGS) entry which is preliminary data.</text>
</comment>
<dbReference type="Proteomes" id="UP000020077">
    <property type="component" value="Unassembled WGS sequence"/>
</dbReference>
<evidence type="ECO:0000313" key="3">
    <source>
        <dbReference type="Proteomes" id="UP000020077"/>
    </source>
</evidence>
<evidence type="ECO:0000256" key="1">
    <source>
        <dbReference type="SAM" id="MobiDB-lite"/>
    </source>
</evidence>
<accession>A0A080M9U9</accession>
<feature type="region of interest" description="Disordered" evidence="1">
    <location>
        <begin position="1"/>
        <end position="32"/>
    </location>
</feature>